<name>A0A075HIF3_9ARCH</name>
<dbReference type="Gene3D" id="1.10.3210.10">
    <property type="entry name" value="Hypothetical protein af1432"/>
    <property type="match status" value="1"/>
</dbReference>
<dbReference type="CDD" id="cd00077">
    <property type="entry name" value="HDc"/>
    <property type="match status" value="1"/>
</dbReference>
<proteinExistence type="predicted"/>
<organism evidence="1">
    <name type="scientific">uncultured marine thaumarchaeote KM3_66_E12</name>
    <dbReference type="NCBI Taxonomy" id="1456229"/>
    <lineage>
        <taxon>Archaea</taxon>
        <taxon>Nitrososphaerota</taxon>
        <taxon>environmental samples</taxon>
    </lineage>
</organism>
<reference evidence="1" key="1">
    <citation type="journal article" date="2014" name="Genome Biol. Evol.">
        <title>Pangenome evidence for extensive interdomain horizontal transfer affecting lineage core and shell genes in uncultured planktonic thaumarchaeota and euryarchaeota.</title>
        <authorList>
            <person name="Deschamps P."/>
            <person name="Zivanovic Y."/>
            <person name="Moreira D."/>
            <person name="Rodriguez-Valera F."/>
            <person name="Lopez-Garcia P."/>
        </authorList>
    </citation>
    <scope>NUCLEOTIDE SEQUENCE</scope>
</reference>
<dbReference type="SUPFAM" id="SSF109604">
    <property type="entry name" value="HD-domain/PDEase-like"/>
    <property type="match status" value="1"/>
</dbReference>
<dbReference type="AlphaFoldDB" id="A0A075HIF3"/>
<sequence length="159" mass="18342">MGQLRKNGKTTTFSHLKDVVRNLKKMKVTNEEIICAAWLHDTIEDTDTDYDSIKDRFGKNIAEIVVSVTKDNRLPKKQREIKYLKDLKASSAKAKLVKIADILANVNDAPNAGRNAQWEKQQFVKKSKYWNYVSGVKPGKLAELSWANDEWDRLQEKYN</sequence>
<keyword evidence="1" id="KW-0378">Hydrolase</keyword>
<dbReference type="GO" id="GO:0008893">
    <property type="term" value="F:guanosine-3',5'-bis(diphosphate) 3'-diphosphatase activity"/>
    <property type="evidence" value="ECO:0007669"/>
    <property type="project" value="TreeGrafter"/>
</dbReference>
<dbReference type="EMBL" id="KF900995">
    <property type="protein sequence ID" value="AIF14222.1"/>
    <property type="molecule type" value="Genomic_DNA"/>
</dbReference>
<dbReference type="InterPro" id="IPR052194">
    <property type="entry name" value="MESH1"/>
</dbReference>
<protein>
    <submittedName>
        <fullName evidence="1">Guanosine polyphosphate pyrophosphohydrolases/synthetases</fullName>
    </submittedName>
</protein>
<accession>A0A075HIF3</accession>
<dbReference type="PANTHER" id="PTHR46246">
    <property type="entry name" value="GUANOSINE-3',5'-BIS(DIPHOSPHATE) 3'-PYROPHOSPHOHYDROLASE MESH1"/>
    <property type="match status" value="1"/>
</dbReference>
<dbReference type="InterPro" id="IPR003607">
    <property type="entry name" value="HD/PDEase_dom"/>
</dbReference>
<dbReference type="Pfam" id="PF13328">
    <property type="entry name" value="HD_4"/>
    <property type="match status" value="1"/>
</dbReference>
<dbReference type="PANTHER" id="PTHR46246:SF1">
    <property type="entry name" value="GUANOSINE-3',5'-BIS(DIPHOSPHATE) 3'-PYROPHOSPHOHYDROLASE MESH1"/>
    <property type="match status" value="1"/>
</dbReference>
<evidence type="ECO:0000313" key="1">
    <source>
        <dbReference type="EMBL" id="AIF14222.1"/>
    </source>
</evidence>